<dbReference type="PROSITE" id="PS00562">
    <property type="entry name" value="CBM1_1"/>
    <property type="match status" value="1"/>
</dbReference>
<keyword evidence="1 9" id="KW-0732">Signal</keyword>
<feature type="region of interest" description="Disordered" evidence="8">
    <location>
        <begin position="740"/>
        <end position="785"/>
    </location>
</feature>
<evidence type="ECO:0000256" key="7">
    <source>
        <dbReference type="ARBA" id="ARBA00037986"/>
    </source>
</evidence>
<evidence type="ECO:0000256" key="1">
    <source>
        <dbReference type="ARBA" id="ARBA00022729"/>
    </source>
</evidence>
<organism evidence="11 12">
    <name type="scientific">Lyophyllum shimeji</name>
    <name type="common">Hon-shimeji</name>
    <name type="synonym">Tricholoma shimeji</name>
    <dbReference type="NCBI Taxonomy" id="47721"/>
    <lineage>
        <taxon>Eukaryota</taxon>
        <taxon>Fungi</taxon>
        <taxon>Dikarya</taxon>
        <taxon>Basidiomycota</taxon>
        <taxon>Agaricomycotina</taxon>
        <taxon>Agaricomycetes</taxon>
        <taxon>Agaricomycetidae</taxon>
        <taxon>Agaricales</taxon>
        <taxon>Tricholomatineae</taxon>
        <taxon>Lyophyllaceae</taxon>
        <taxon>Lyophyllum</taxon>
    </lineage>
</organism>
<protein>
    <submittedName>
        <fullName evidence="11">Glycoside hydrolase family 74</fullName>
    </submittedName>
</protein>
<evidence type="ECO:0000313" key="11">
    <source>
        <dbReference type="EMBL" id="GLB36335.1"/>
    </source>
</evidence>
<dbReference type="FunFam" id="2.130.10.10:FF:000534">
    <property type="entry name" value="Xyloglucanase Xgh74A"/>
    <property type="match status" value="1"/>
</dbReference>
<dbReference type="InterPro" id="IPR015943">
    <property type="entry name" value="WD40/YVTN_repeat-like_dom_sf"/>
</dbReference>
<dbReference type="SUPFAM" id="SSF110296">
    <property type="entry name" value="Oligoxyloglucan reducing end-specific cellobiohydrolase"/>
    <property type="match status" value="2"/>
</dbReference>
<dbReference type="GO" id="GO:0005576">
    <property type="term" value="C:extracellular region"/>
    <property type="evidence" value="ECO:0007669"/>
    <property type="project" value="InterPro"/>
</dbReference>
<dbReference type="PANTHER" id="PTHR43739:SF2">
    <property type="entry name" value="OLIGOXYLOGLUCAN-REDUCING END-SPECIFIC XYLOGLUCANASE-RELATED"/>
    <property type="match status" value="1"/>
</dbReference>
<evidence type="ECO:0000256" key="5">
    <source>
        <dbReference type="ARBA" id="ARBA00023295"/>
    </source>
</evidence>
<dbReference type="PROSITE" id="PS51164">
    <property type="entry name" value="CBM1_2"/>
    <property type="match status" value="1"/>
</dbReference>
<evidence type="ECO:0000256" key="9">
    <source>
        <dbReference type="SAM" id="SignalP"/>
    </source>
</evidence>
<feature type="domain" description="CBM1" evidence="10">
    <location>
        <begin position="785"/>
        <end position="821"/>
    </location>
</feature>
<gene>
    <name evidence="11" type="ORF">LshimejAT787_0306230</name>
</gene>
<comment type="caution">
    <text evidence="11">The sequence shown here is derived from an EMBL/GenBank/DDBJ whole genome shotgun (WGS) entry which is preliminary data.</text>
</comment>
<dbReference type="InterPro" id="IPR000254">
    <property type="entry name" value="CBD"/>
</dbReference>
<proteinExistence type="inferred from homology"/>
<dbReference type="SMART" id="SM00236">
    <property type="entry name" value="fCBD"/>
    <property type="match status" value="1"/>
</dbReference>
<dbReference type="SUPFAM" id="SSF57180">
    <property type="entry name" value="Cellulose-binding domain"/>
    <property type="match status" value="1"/>
</dbReference>
<evidence type="ECO:0000256" key="3">
    <source>
        <dbReference type="ARBA" id="ARBA00023001"/>
    </source>
</evidence>
<dbReference type="OrthoDB" id="2151161at2759"/>
<keyword evidence="2 11" id="KW-0378">Hydrolase</keyword>
<dbReference type="InterPro" id="IPR052025">
    <property type="entry name" value="Xyloglucanase_GH74"/>
</dbReference>
<dbReference type="GO" id="GO:0016798">
    <property type="term" value="F:hydrolase activity, acting on glycosyl bonds"/>
    <property type="evidence" value="ECO:0007669"/>
    <property type="project" value="UniProtKB-KW"/>
</dbReference>
<accession>A0A9P3PI18</accession>
<dbReference type="Proteomes" id="UP001063166">
    <property type="component" value="Unassembled WGS sequence"/>
</dbReference>
<dbReference type="AlphaFoldDB" id="A0A9P3PI18"/>
<dbReference type="PANTHER" id="PTHR43739">
    <property type="entry name" value="XYLOGLUCANASE (EUROFUNG)"/>
    <property type="match status" value="1"/>
</dbReference>
<keyword evidence="12" id="KW-1185">Reference proteome</keyword>
<dbReference type="InterPro" id="IPR035971">
    <property type="entry name" value="CBD_sf"/>
</dbReference>
<feature type="compositionally biased region" description="Low complexity" evidence="8">
    <location>
        <begin position="750"/>
        <end position="785"/>
    </location>
</feature>
<dbReference type="EMBL" id="BRPK01000003">
    <property type="protein sequence ID" value="GLB36335.1"/>
    <property type="molecule type" value="Genomic_DNA"/>
</dbReference>
<name>A0A9P3PI18_LYOSH</name>
<dbReference type="CDD" id="cd15482">
    <property type="entry name" value="Sialidase_non-viral"/>
    <property type="match status" value="1"/>
</dbReference>
<feature type="chain" id="PRO_5040120586" evidence="9">
    <location>
        <begin position="22"/>
        <end position="823"/>
    </location>
</feature>
<evidence type="ECO:0000256" key="6">
    <source>
        <dbReference type="ARBA" id="ARBA00023326"/>
    </source>
</evidence>
<evidence type="ECO:0000313" key="12">
    <source>
        <dbReference type="Proteomes" id="UP001063166"/>
    </source>
</evidence>
<evidence type="ECO:0000259" key="10">
    <source>
        <dbReference type="PROSITE" id="PS51164"/>
    </source>
</evidence>
<comment type="similarity">
    <text evidence="7">Belongs to the glycosyl hydrolase 74 family.</text>
</comment>
<feature type="signal peptide" evidence="9">
    <location>
        <begin position="1"/>
        <end position="21"/>
    </location>
</feature>
<dbReference type="Gene3D" id="2.130.10.10">
    <property type="entry name" value="YVTN repeat-like/Quinoprotein amine dehydrogenase"/>
    <property type="match status" value="2"/>
</dbReference>
<keyword evidence="3" id="KW-0136">Cellulose degradation</keyword>
<keyword evidence="6" id="KW-0624">Polysaccharide degradation</keyword>
<evidence type="ECO:0000256" key="4">
    <source>
        <dbReference type="ARBA" id="ARBA00023277"/>
    </source>
</evidence>
<reference evidence="11" key="1">
    <citation type="submission" date="2022-07" db="EMBL/GenBank/DDBJ databases">
        <title>The genome of Lyophyllum shimeji provides insight into the initial evolution of ectomycorrhizal fungal genome.</title>
        <authorList>
            <person name="Kobayashi Y."/>
            <person name="Shibata T."/>
            <person name="Hirakawa H."/>
            <person name="Shigenobu S."/>
            <person name="Nishiyama T."/>
            <person name="Yamada A."/>
            <person name="Hasebe M."/>
            <person name="Kawaguchi M."/>
        </authorList>
    </citation>
    <scope>NUCLEOTIDE SEQUENCE</scope>
    <source>
        <strain evidence="11">AT787</strain>
    </source>
</reference>
<evidence type="ECO:0000256" key="8">
    <source>
        <dbReference type="SAM" id="MobiDB-lite"/>
    </source>
</evidence>
<dbReference type="GO" id="GO:0010411">
    <property type="term" value="P:xyloglucan metabolic process"/>
    <property type="evidence" value="ECO:0007669"/>
    <property type="project" value="TreeGrafter"/>
</dbReference>
<keyword evidence="5" id="KW-0326">Glycosidase</keyword>
<dbReference type="GO" id="GO:0030245">
    <property type="term" value="P:cellulose catabolic process"/>
    <property type="evidence" value="ECO:0007669"/>
    <property type="project" value="UniProtKB-KW"/>
</dbReference>
<keyword evidence="4" id="KW-0119">Carbohydrate metabolism</keyword>
<evidence type="ECO:0000256" key="2">
    <source>
        <dbReference type="ARBA" id="ARBA00022801"/>
    </source>
</evidence>
<dbReference type="GO" id="GO:0030248">
    <property type="term" value="F:cellulose binding"/>
    <property type="evidence" value="ECO:0007669"/>
    <property type="project" value="InterPro"/>
</dbReference>
<sequence>MLKLGLLTVLVAAATSPFVHAVSSQIYTWKNVKIGGGGGFVPGIVFNPTEKGLAYARTDIGGAYKLNADNSWTALLDFADDARWNYWGVDALATDPVQTSRLYLATGMYTNSWDPNNGQILISTDYGKTFAASPLPFKVGGNMPGRGMGERLAVDPNSNGILFFGARSGNGLWKSTNFGATWTQVTSFPSTVDTSFASLGYNSDKVGIAWVTFDKTSGTSGSPTPRIFVGVANKGSSNIFVTNNGGTSWSAVAGQNTTFIPHKGVLSPSEKAIYVSYSDGAGPYDGTLGSVYRYDIAASTWKDITPVSGSDLYFGFGGVAVDLQKPGTIMVAALNSWWPDGQIFRSTDSGTTWSRFWEWTSYPDMNKYYTYSDSLAPWLGPNYVDTTAGDKQIGWMMEALVIDPFDSNHWLYGTGATIYGGQDLLKWDTTHNVSLNAWADGIEETAIQGLISPPSGPSLLSAVGDIGGFAHTSLTTPPKASFSNPTWATAADIDFAGLQPATIVRIGTGDSSSGKQCALSYDSGVTWTPHSGAADNVSGGKVAISADGSTVLWRTSANGVQVSSNMASFTTVSSLPSSAVIASDKKTASVFYGASGSSFYLSTDSGKTFAVKGSLGSSTSPVKIVVNTGVTGDVWVSTDKGLFHSTDSGATFTAISGVTQAWAIALGAPAKSGGYPALFAAANIGGVGYFRSDDAGVNWVKINDAAHGFGSASSNVLTADPRIYGRVYIGTNGRGIFYGDASGAAPPPTTTASTTTTTSTTTTGTTTTTKSTTTTTTSSAPTGTAPAGAYGQCGGQGWTGPTTCVAGYTCTYSNPYYSQCVPS</sequence>
<dbReference type="Pfam" id="PF00734">
    <property type="entry name" value="CBM_1"/>
    <property type="match status" value="1"/>
</dbReference>